<dbReference type="EMBL" id="AP028654">
    <property type="protein sequence ID" value="BEP28488.1"/>
    <property type="molecule type" value="Genomic_DNA"/>
</dbReference>
<protein>
    <submittedName>
        <fullName evidence="1">Uncharacterized protein</fullName>
    </submittedName>
</protein>
<reference evidence="1 2" key="1">
    <citation type="submission" date="2023-08" db="EMBL/GenBank/DDBJ databases">
        <title>Helicovermis profunda gen. nov., sp. nov., a novel mesophilic, fermentative bacterium within the Bacillota from a deep-sea hydrothermal vent chimney.</title>
        <authorList>
            <person name="Miyazaki U."/>
            <person name="Mizutani D."/>
            <person name="Hashimoto Y."/>
            <person name="Tame A."/>
            <person name="Sawayama S."/>
            <person name="Miyazaki J."/>
            <person name="Takai K."/>
            <person name="Nakagawa S."/>
        </authorList>
    </citation>
    <scope>NUCLEOTIDE SEQUENCE [LARGE SCALE GENOMIC DNA]</scope>
    <source>
        <strain evidence="1 2">S502</strain>
    </source>
</reference>
<evidence type="ECO:0000313" key="2">
    <source>
        <dbReference type="Proteomes" id="UP001321786"/>
    </source>
</evidence>
<accession>A0AAU9EGG0</accession>
<dbReference type="Proteomes" id="UP001321786">
    <property type="component" value="Chromosome"/>
</dbReference>
<keyword evidence="2" id="KW-1185">Reference proteome</keyword>
<organism evidence="1 2">
    <name type="scientific">Helicovermis profundi</name>
    <dbReference type="NCBI Taxonomy" id="3065157"/>
    <lineage>
        <taxon>Bacteria</taxon>
        <taxon>Bacillati</taxon>
        <taxon>Bacillota</taxon>
        <taxon>Clostridia</taxon>
        <taxon>Helicovermis</taxon>
    </lineage>
</organism>
<dbReference type="AlphaFoldDB" id="A0AAU9EGG0"/>
<proteinExistence type="predicted"/>
<evidence type="ECO:0000313" key="1">
    <source>
        <dbReference type="EMBL" id="BEP28488.1"/>
    </source>
</evidence>
<sequence length="52" mass="6207">MEKMINKEIVKLGSCKRCGDQKKVDKFGLCKECSQEVDYEYSMIYKIKDMEY</sequence>
<dbReference type="KEGG" id="hprf:HLPR_08190"/>
<name>A0AAU9EGG0_9FIRM</name>
<gene>
    <name evidence="1" type="ORF">HLPR_08190</name>
</gene>
<dbReference type="RefSeq" id="WP_338536805.1">
    <property type="nucleotide sequence ID" value="NZ_AP028654.1"/>
</dbReference>